<dbReference type="Gene3D" id="3.60.10.10">
    <property type="entry name" value="Endonuclease/exonuclease/phosphatase"/>
    <property type="match status" value="1"/>
</dbReference>
<evidence type="ECO:0000313" key="3">
    <source>
        <dbReference type="EnsemblMetazoa" id="XP_030830468"/>
    </source>
</evidence>
<keyword evidence="4" id="KW-1185">Reference proteome</keyword>
<dbReference type="Pfam" id="PF03372">
    <property type="entry name" value="Exo_endo_phos"/>
    <property type="match status" value="1"/>
</dbReference>
<dbReference type="InterPro" id="IPR036691">
    <property type="entry name" value="Endo/exonu/phosph_ase_sf"/>
</dbReference>
<feature type="domain" description="Endonuclease/exonuclease/phosphatase" evidence="1">
    <location>
        <begin position="326"/>
        <end position="609"/>
    </location>
</feature>
<sequence>MKLLRYIQNALAVIVPRGRQGTLPLKLARRSLPGSLLDKMGRAYVRCVEGEENMNISFSYRNKQSSLNRPQNEALEKALARIQCTLKKHMDKELKKRKKMKLDDSVAPLNPNEKPNDELNVFLMSNDNTFIDVNVLNEKAWRDGAVLSVGEMQYEVCRNFPSVLRLCLPSFVLVGCPVFPRITTEFVKEEWNTYQWFRQVNKDMSEKDVNKESSNDATKTEHDLEWLEVGQRKTYTPTLTDVGSKLKLLCTPKNGEKFGEGKECVTMRAVKCGPEVYPFQKRHEFTKNRTTPDCLRIFSYNILADMYADSDFSRDYLYPYCSPVALDIDYREQLLLKEISGYNADILCLQECGKKLYEYSLKPALTDQGYKGLLICKTRQTPEGEALFYREDRFRLHEQYDISLAEAFQKESSNSDLVEAVSKSPAMLNQVLTRSSVLQVAVLEDCHDPRRRICVANTHLYFHPRAGHIRLIQTITILRHLQKIQQQHLEKNPDIKLAMILCGDLNSAPTCPGVFELLSKKHIPENNVQWYCGGKEEFCGGMTLSHSLDFTNACTSQEYTNFVAGFVASLDYVLIDSNHLEVLREIPMPDHDDVIAHVALPNEVFPSDHLAIGCDVRWKNT</sequence>
<dbReference type="InterPro" id="IPR048821">
    <property type="entry name" value="PDE12-like_N"/>
</dbReference>
<dbReference type="EnsemblMetazoa" id="XM_030974608">
    <property type="protein sequence ID" value="XP_030830468"/>
    <property type="gene ID" value="LOC763013"/>
</dbReference>
<dbReference type="OMA" id="FRLKSAC"/>
<dbReference type="GO" id="GO:0005739">
    <property type="term" value="C:mitochondrion"/>
    <property type="evidence" value="ECO:0000318"/>
    <property type="project" value="GO_Central"/>
</dbReference>
<organism evidence="3 4">
    <name type="scientific">Strongylocentrotus purpuratus</name>
    <name type="common">Purple sea urchin</name>
    <dbReference type="NCBI Taxonomy" id="7668"/>
    <lineage>
        <taxon>Eukaryota</taxon>
        <taxon>Metazoa</taxon>
        <taxon>Echinodermata</taxon>
        <taxon>Eleutherozoa</taxon>
        <taxon>Echinozoa</taxon>
        <taxon>Echinoidea</taxon>
        <taxon>Euechinoidea</taxon>
        <taxon>Echinacea</taxon>
        <taxon>Camarodonta</taxon>
        <taxon>Echinidea</taxon>
        <taxon>Strongylocentrotidae</taxon>
        <taxon>Strongylocentrotus</taxon>
    </lineage>
</organism>
<dbReference type="Proteomes" id="UP000007110">
    <property type="component" value="Unassembled WGS sequence"/>
</dbReference>
<evidence type="ECO:0008006" key="5">
    <source>
        <dbReference type="Google" id="ProtNLM"/>
    </source>
</evidence>
<dbReference type="FunFam" id="3.60.10.10:FF:000111">
    <property type="entry name" value="Endonuclease/Exonuclease/phosphatase family, putative"/>
    <property type="match status" value="1"/>
</dbReference>
<dbReference type="PANTHER" id="PTHR12121">
    <property type="entry name" value="CARBON CATABOLITE REPRESSOR PROTEIN 4"/>
    <property type="match status" value="1"/>
</dbReference>
<dbReference type="KEGG" id="spu:763013"/>
<dbReference type="OrthoDB" id="412787at2759"/>
<feature type="domain" description="2',5'-phosphodiesterase 12-like N-terminal" evidence="2">
    <location>
        <begin position="161"/>
        <end position="266"/>
    </location>
</feature>
<proteinExistence type="predicted"/>
<dbReference type="GO" id="GO:0000175">
    <property type="term" value="F:3'-5'-RNA exonuclease activity"/>
    <property type="evidence" value="ECO:0000318"/>
    <property type="project" value="GO_Central"/>
</dbReference>
<dbReference type="Pfam" id="PF21171">
    <property type="entry name" value="PDE12-like_N"/>
    <property type="match status" value="1"/>
</dbReference>
<reference evidence="3" key="2">
    <citation type="submission" date="2021-01" db="UniProtKB">
        <authorList>
            <consortium name="EnsemblMetazoa"/>
        </authorList>
    </citation>
    <scope>IDENTIFICATION</scope>
</reference>
<name>A0A7M7STK6_STRPU</name>
<dbReference type="InterPro" id="IPR005135">
    <property type="entry name" value="Endo/exonuclease/phosphatase"/>
</dbReference>
<dbReference type="AlphaFoldDB" id="A0A7M7STK6"/>
<evidence type="ECO:0000259" key="2">
    <source>
        <dbReference type="Pfam" id="PF21171"/>
    </source>
</evidence>
<dbReference type="CTD" id="201626"/>
<dbReference type="SUPFAM" id="SSF56219">
    <property type="entry name" value="DNase I-like"/>
    <property type="match status" value="1"/>
</dbReference>
<dbReference type="PANTHER" id="PTHR12121:SF37">
    <property type="entry name" value="2',5'-PHOSPHODIESTERASE 12"/>
    <property type="match status" value="1"/>
</dbReference>
<evidence type="ECO:0000259" key="1">
    <source>
        <dbReference type="Pfam" id="PF03372"/>
    </source>
</evidence>
<accession>A0A7M7STK6</accession>
<reference evidence="4" key="1">
    <citation type="submission" date="2015-02" db="EMBL/GenBank/DDBJ databases">
        <title>Genome sequencing for Strongylocentrotus purpuratus.</title>
        <authorList>
            <person name="Murali S."/>
            <person name="Liu Y."/>
            <person name="Vee V."/>
            <person name="English A."/>
            <person name="Wang M."/>
            <person name="Skinner E."/>
            <person name="Han Y."/>
            <person name="Muzny D.M."/>
            <person name="Worley K.C."/>
            <person name="Gibbs R.A."/>
        </authorList>
    </citation>
    <scope>NUCLEOTIDE SEQUENCE</scope>
</reference>
<dbReference type="RefSeq" id="XP_030830468.1">
    <property type="nucleotide sequence ID" value="XM_030974608.1"/>
</dbReference>
<dbReference type="GO" id="GO:0000288">
    <property type="term" value="P:nuclear-transcribed mRNA catabolic process, deadenylation-dependent decay"/>
    <property type="evidence" value="ECO:0000318"/>
    <property type="project" value="GO_Central"/>
</dbReference>
<evidence type="ECO:0000313" key="4">
    <source>
        <dbReference type="Proteomes" id="UP000007110"/>
    </source>
</evidence>
<protein>
    <recommendedName>
        <fullName evidence="5">2',5'-phosphodiesterase 12</fullName>
    </recommendedName>
</protein>
<dbReference type="InParanoid" id="A0A7M7STK6"/>
<dbReference type="GeneID" id="763013"/>
<dbReference type="InterPro" id="IPR050410">
    <property type="entry name" value="CCR4/nocturin_mRNA_transcr"/>
</dbReference>